<protein>
    <submittedName>
        <fullName evidence="1">Uncharacterized protein</fullName>
    </submittedName>
</protein>
<dbReference type="AlphaFoldDB" id="A0A0A9AEC2"/>
<accession>A0A0A9AEC2</accession>
<sequence>MRVKKRESYRDGEKTT</sequence>
<name>A0A0A9AEC2_ARUDO</name>
<proteinExistence type="predicted"/>
<reference evidence="1" key="1">
    <citation type="submission" date="2014-09" db="EMBL/GenBank/DDBJ databases">
        <authorList>
            <person name="Magalhaes I.L.F."/>
            <person name="Oliveira U."/>
            <person name="Santos F.R."/>
            <person name="Vidigal T.H.D.A."/>
            <person name="Brescovit A.D."/>
            <person name="Santos A.J."/>
        </authorList>
    </citation>
    <scope>NUCLEOTIDE SEQUENCE</scope>
    <source>
        <tissue evidence="1">Shoot tissue taken approximately 20 cm above the soil surface</tissue>
    </source>
</reference>
<evidence type="ECO:0000313" key="1">
    <source>
        <dbReference type="EMBL" id="JAD47310.1"/>
    </source>
</evidence>
<reference evidence="1" key="2">
    <citation type="journal article" date="2015" name="Data Brief">
        <title>Shoot transcriptome of the giant reed, Arundo donax.</title>
        <authorList>
            <person name="Barrero R.A."/>
            <person name="Guerrero F.D."/>
            <person name="Moolhuijzen P."/>
            <person name="Goolsby J.A."/>
            <person name="Tidwell J."/>
            <person name="Bellgard S.E."/>
            <person name="Bellgard M.I."/>
        </authorList>
    </citation>
    <scope>NUCLEOTIDE SEQUENCE</scope>
    <source>
        <tissue evidence="1">Shoot tissue taken approximately 20 cm above the soil surface</tissue>
    </source>
</reference>
<organism evidence="1">
    <name type="scientific">Arundo donax</name>
    <name type="common">Giant reed</name>
    <name type="synonym">Donax arundinaceus</name>
    <dbReference type="NCBI Taxonomy" id="35708"/>
    <lineage>
        <taxon>Eukaryota</taxon>
        <taxon>Viridiplantae</taxon>
        <taxon>Streptophyta</taxon>
        <taxon>Embryophyta</taxon>
        <taxon>Tracheophyta</taxon>
        <taxon>Spermatophyta</taxon>
        <taxon>Magnoliopsida</taxon>
        <taxon>Liliopsida</taxon>
        <taxon>Poales</taxon>
        <taxon>Poaceae</taxon>
        <taxon>PACMAD clade</taxon>
        <taxon>Arundinoideae</taxon>
        <taxon>Arundineae</taxon>
        <taxon>Arundo</taxon>
    </lineage>
</organism>
<dbReference type="EMBL" id="GBRH01250585">
    <property type="protein sequence ID" value="JAD47310.1"/>
    <property type="molecule type" value="Transcribed_RNA"/>
</dbReference>